<evidence type="ECO:0008006" key="3">
    <source>
        <dbReference type="Google" id="ProtNLM"/>
    </source>
</evidence>
<dbReference type="EMBL" id="JBIGHZ010000001">
    <property type="protein sequence ID" value="MFG6447066.1"/>
    <property type="molecule type" value="Genomic_DNA"/>
</dbReference>
<evidence type="ECO:0000313" key="2">
    <source>
        <dbReference type="Proteomes" id="UP001606099"/>
    </source>
</evidence>
<sequence>MPAATRLAKPDHRLQRLRWALCASLVGGLLYLVSQPVQAQGLQVPADTLSPWQLRLQLSQNTPSSAAQRSSTSSVNLLGDYYLTPSGLGQRTGGGLRATGGLMLGPASQSYSSAGLALGAHTQWAPFASASLRSLSSPVPGVQAEPSSQLSYLGVGYSGFALRGGWGFSADLGLAAPLTPRLGANARTLGDPNTLSFWPVVQLGLSYSY</sequence>
<protein>
    <recommendedName>
        <fullName evidence="3">Outer membrane protein beta-barrel domain-containing protein</fullName>
    </recommendedName>
</protein>
<organism evidence="1 2">
    <name type="scientific">Roseateles rivi</name>
    <dbReference type="NCBI Taxonomy" id="3299028"/>
    <lineage>
        <taxon>Bacteria</taxon>
        <taxon>Pseudomonadati</taxon>
        <taxon>Pseudomonadota</taxon>
        <taxon>Betaproteobacteria</taxon>
        <taxon>Burkholderiales</taxon>
        <taxon>Sphaerotilaceae</taxon>
        <taxon>Roseateles</taxon>
    </lineage>
</organism>
<reference evidence="1 2" key="1">
    <citation type="submission" date="2024-08" db="EMBL/GenBank/DDBJ databases">
        <authorList>
            <person name="Lu H."/>
        </authorList>
    </citation>
    <scope>NUCLEOTIDE SEQUENCE [LARGE SCALE GENOMIC DNA]</scope>
    <source>
        <strain evidence="1 2">BYS180W</strain>
    </source>
</reference>
<accession>A0ABW7FRV5</accession>
<evidence type="ECO:0000313" key="1">
    <source>
        <dbReference type="EMBL" id="MFG6447066.1"/>
    </source>
</evidence>
<gene>
    <name evidence="1" type="ORF">ACG0Z6_02280</name>
</gene>
<dbReference type="Proteomes" id="UP001606099">
    <property type="component" value="Unassembled WGS sequence"/>
</dbReference>
<comment type="caution">
    <text evidence="1">The sequence shown here is derived from an EMBL/GenBank/DDBJ whole genome shotgun (WGS) entry which is preliminary data.</text>
</comment>
<dbReference type="RefSeq" id="WP_394458439.1">
    <property type="nucleotide sequence ID" value="NZ_JBIGHZ010000001.1"/>
</dbReference>
<keyword evidence="2" id="KW-1185">Reference proteome</keyword>
<proteinExistence type="predicted"/>
<dbReference type="Gene3D" id="2.40.160.170">
    <property type="match status" value="1"/>
</dbReference>
<name>A0ABW7FRV5_9BURK</name>